<dbReference type="FunFam" id="3.30.200.20:FF:000042">
    <property type="entry name" value="Aurora kinase A"/>
    <property type="match status" value="1"/>
</dbReference>
<dbReference type="PROSITE" id="PS00108">
    <property type="entry name" value="PROTEIN_KINASE_ST"/>
    <property type="match status" value="1"/>
</dbReference>
<dbReference type="Gene3D" id="1.10.510.10">
    <property type="entry name" value="Transferase(Phosphotransferase) domain 1"/>
    <property type="match status" value="1"/>
</dbReference>
<name>K0KMM7_WICCF</name>
<dbReference type="STRING" id="1206466.K0KMM7"/>
<evidence type="ECO:0000313" key="7">
    <source>
        <dbReference type="Proteomes" id="UP000009328"/>
    </source>
</evidence>
<proteinExistence type="predicted"/>
<gene>
    <name evidence="6" type="ORF">BN7_3770</name>
</gene>
<evidence type="ECO:0000256" key="3">
    <source>
        <dbReference type="PROSITE-ProRule" id="PRU10141"/>
    </source>
</evidence>
<evidence type="ECO:0000256" key="1">
    <source>
        <dbReference type="ARBA" id="ARBA00022741"/>
    </source>
</evidence>
<dbReference type="PANTHER" id="PTHR24347">
    <property type="entry name" value="SERINE/THREONINE-PROTEIN KINASE"/>
    <property type="match status" value="1"/>
</dbReference>
<evidence type="ECO:0000259" key="5">
    <source>
        <dbReference type="PROSITE" id="PS50011"/>
    </source>
</evidence>
<feature type="binding site" evidence="3">
    <location>
        <position position="326"/>
    </location>
    <ligand>
        <name>ATP</name>
        <dbReference type="ChEBI" id="CHEBI:30616"/>
    </ligand>
</feature>
<evidence type="ECO:0000256" key="2">
    <source>
        <dbReference type="ARBA" id="ARBA00022840"/>
    </source>
</evidence>
<reference evidence="6 7" key="1">
    <citation type="journal article" date="2012" name="Eukaryot. Cell">
        <title>Draft genome sequence of Wickerhamomyces ciferrii NRRL Y-1031 F-60-10.</title>
        <authorList>
            <person name="Schneider J."/>
            <person name="Andrea H."/>
            <person name="Blom J."/>
            <person name="Jaenicke S."/>
            <person name="Ruckert C."/>
            <person name="Schorsch C."/>
            <person name="Szczepanowski R."/>
            <person name="Farwick M."/>
            <person name="Goesmann A."/>
            <person name="Puhler A."/>
            <person name="Schaffer S."/>
            <person name="Tauch A."/>
            <person name="Kohler T."/>
            <person name="Brinkrolf K."/>
        </authorList>
    </citation>
    <scope>NUCLEOTIDE SEQUENCE [LARGE SCALE GENOMIC DNA]</scope>
    <source>
        <strain evidence="7">ATCC 14091 / BCRC 22168 / CBS 111 / JCM 3599 / NBRC 0793 / NRRL Y-1031 F-60-10</strain>
    </source>
</reference>
<dbReference type="InterPro" id="IPR008271">
    <property type="entry name" value="Ser/Thr_kinase_AS"/>
</dbReference>
<dbReference type="SUPFAM" id="SSF50978">
    <property type="entry name" value="WD40 repeat-like"/>
    <property type="match status" value="1"/>
</dbReference>
<dbReference type="SMART" id="SM00220">
    <property type="entry name" value="S_TKc"/>
    <property type="match status" value="1"/>
</dbReference>
<dbReference type="Gene3D" id="2.130.10.10">
    <property type="entry name" value="YVTN repeat-like/Quinoprotein amine dehydrogenase"/>
    <property type="match status" value="1"/>
</dbReference>
<keyword evidence="1 3" id="KW-0547">Nucleotide-binding</keyword>
<feature type="region of interest" description="Disordered" evidence="4">
    <location>
        <begin position="663"/>
        <end position="718"/>
    </location>
</feature>
<dbReference type="InterPro" id="IPR015943">
    <property type="entry name" value="WD40/YVTN_repeat-like_dom_sf"/>
</dbReference>
<accession>K0KMM7</accession>
<dbReference type="InterPro" id="IPR036322">
    <property type="entry name" value="WD40_repeat_dom_sf"/>
</dbReference>
<feature type="compositionally biased region" description="Acidic residues" evidence="4">
    <location>
        <begin position="674"/>
        <end position="696"/>
    </location>
</feature>
<dbReference type="eggNOG" id="KOG0032">
    <property type="taxonomic scope" value="Eukaryota"/>
</dbReference>
<keyword evidence="6" id="KW-0808">Transferase</keyword>
<dbReference type="InterPro" id="IPR000719">
    <property type="entry name" value="Prot_kinase_dom"/>
</dbReference>
<dbReference type="PROSITE" id="PS00107">
    <property type="entry name" value="PROTEIN_KINASE_ATP"/>
    <property type="match status" value="1"/>
</dbReference>
<keyword evidence="2 3" id="KW-0067">ATP-binding</keyword>
<evidence type="ECO:0000313" key="6">
    <source>
        <dbReference type="EMBL" id="CCH44211.1"/>
    </source>
</evidence>
<dbReference type="InterPro" id="IPR011009">
    <property type="entry name" value="Kinase-like_dom_sf"/>
</dbReference>
<dbReference type="AlphaFoldDB" id="K0KMM7"/>
<dbReference type="GO" id="GO:0005524">
    <property type="term" value="F:ATP binding"/>
    <property type="evidence" value="ECO:0007669"/>
    <property type="project" value="UniProtKB-UniRule"/>
</dbReference>
<dbReference type="PROSITE" id="PS50011">
    <property type="entry name" value="PROTEIN_KINASE_DOM"/>
    <property type="match status" value="1"/>
</dbReference>
<dbReference type="Proteomes" id="UP000009328">
    <property type="component" value="Unassembled WGS sequence"/>
</dbReference>
<dbReference type="SUPFAM" id="SSF56112">
    <property type="entry name" value="Protein kinase-like (PK-like)"/>
    <property type="match status" value="1"/>
</dbReference>
<dbReference type="InParanoid" id="K0KMM7"/>
<dbReference type="EC" id="2.7.11.1" evidence="6"/>
<dbReference type="GO" id="GO:0004674">
    <property type="term" value="F:protein serine/threonine kinase activity"/>
    <property type="evidence" value="ECO:0007669"/>
    <property type="project" value="UniProtKB-EC"/>
</dbReference>
<sequence length="753" mass="86011">MGDIIQCKTSDYIFYTQKNNIQLINPSISIQAQLCYTGHNSIINSIDLNDQHMSSVSNIITIHDILETKPIRRIYPQENKFQINQVKYLNQDLISTIDDNQCLKIYDLRQDQFYKPIQEYSHPKDSINCMDHKLEDFKIICGSNDGSLYSYDLRQGLVIIDPLETPITALKIQNDKLLVNRLNNNALLINLSSNEQLDLHKTWDKEYKCCVEIFNNTLFVGTEQGQLNQYNLEGTLINTITTNGIPSTITTDHDSNSLIIGSNYIRQIPNRKYQHKSSSPEPKKPSLPQYKELLPRFIIKELIGEGAFSKVYKALDSDLNIEVAIKVIDKNSMNKSQLDSILKEISIMRRLNHPNIIKFINYIQTSSKTFLILELLNGGEIFNKIVELTYFSEDLSKHVLIQIVNSVKYLHDEVGVVHRDIKPENLLFESIQYIPSTDPISKLRKSDDETKKDEGEFTNGIGGGTIGTVKLADFGLSKVLFDQATTKTPCGTASYTAPEIIKDEAYSKSVDMWGVGCVLYTLLCGFPPFYDSNPEELTKKVARGEYCFLSPWWDEISQEAKDLVSHLLTVDPRKRYGPDQVLKHPWITGEKELSIPAVDAPKPFTTKGLKFEEVIPKMASSLQNNGPLSPRAEAMKRALDTGISIQRIGTPLRRLVDDYFNEEDEQGISSNSSSDDDEEDEEDDDEGDEDDSDEEVGSYTYQNKYSMSPYHCKRKNEKSSNMRFKEFDTFNLRFDDNTMLNRRKLNNDKKLRA</sequence>
<dbReference type="InterPro" id="IPR017441">
    <property type="entry name" value="Protein_kinase_ATP_BS"/>
</dbReference>
<dbReference type="EMBL" id="CAIF01000112">
    <property type="protein sequence ID" value="CCH44211.1"/>
    <property type="molecule type" value="Genomic_DNA"/>
</dbReference>
<feature type="domain" description="Protein kinase" evidence="5">
    <location>
        <begin position="297"/>
        <end position="587"/>
    </location>
</feature>
<keyword evidence="7" id="KW-1185">Reference proteome</keyword>
<comment type="caution">
    <text evidence="6">The sequence shown here is derived from an EMBL/GenBank/DDBJ whole genome shotgun (WGS) entry which is preliminary data.</text>
</comment>
<dbReference type="HOGENOM" id="CLU_369706_0_0_1"/>
<evidence type="ECO:0000256" key="4">
    <source>
        <dbReference type="SAM" id="MobiDB-lite"/>
    </source>
</evidence>
<keyword evidence="6" id="KW-0418">Kinase</keyword>
<dbReference type="Pfam" id="PF00069">
    <property type="entry name" value="Pkinase"/>
    <property type="match status" value="1"/>
</dbReference>
<organism evidence="6 7">
    <name type="scientific">Wickerhamomyces ciferrii (strain ATCC 14091 / BCRC 22168 / CBS 111 / JCM 3599 / NBRC 0793 / NRRL Y-1031 F-60-10)</name>
    <name type="common">Yeast</name>
    <name type="synonym">Pichia ciferrii</name>
    <dbReference type="NCBI Taxonomy" id="1206466"/>
    <lineage>
        <taxon>Eukaryota</taxon>
        <taxon>Fungi</taxon>
        <taxon>Dikarya</taxon>
        <taxon>Ascomycota</taxon>
        <taxon>Saccharomycotina</taxon>
        <taxon>Saccharomycetes</taxon>
        <taxon>Phaffomycetales</taxon>
        <taxon>Wickerhamomycetaceae</taxon>
        <taxon>Wickerhamomyces</taxon>
    </lineage>
</organism>
<protein>
    <submittedName>
        <fullName evidence="6">Serine/threonine-protein kinase</fullName>
        <ecNumber evidence="6">2.7.11.1</ecNumber>
    </submittedName>
</protein>